<protein>
    <submittedName>
        <fullName evidence="1">Uncharacterized protein</fullName>
    </submittedName>
</protein>
<keyword evidence="2" id="KW-1185">Reference proteome</keyword>
<gene>
    <name evidence="1" type="ORF">GCM10011340_21110</name>
</gene>
<organism evidence="1 2">
    <name type="scientific">Roseivirga thermotolerans</name>
    <dbReference type="NCBI Taxonomy" id="1758176"/>
    <lineage>
        <taxon>Bacteria</taxon>
        <taxon>Pseudomonadati</taxon>
        <taxon>Bacteroidota</taxon>
        <taxon>Cytophagia</taxon>
        <taxon>Cytophagales</taxon>
        <taxon>Roseivirgaceae</taxon>
        <taxon>Roseivirga</taxon>
    </lineage>
</organism>
<comment type="caution">
    <text evidence="1">The sequence shown here is derived from an EMBL/GenBank/DDBJ whole genome shotgun (WGS) entry which is preliminary data.</text>
</comment>
<sequence>MRKLDLNSMEKIEGSKFFGWTDWDCGEVIWVDAFHCGRQCTRTYHALFIRTKTEETFDVDFCITVD</sequence>
<evidence type="ECO:0000313" key="2">
    <source>
        <dbReference type="Proteomes" id="UP000658258"/>
    </source>
</evidence>
<dbReference type="EMBL" id="BNAG01000003">
    <property type="protein sequence ID" value="GHE65738.1"/>
    <property type="molecule type" value="Genomic_DNA"/>
</dbReference>
<dbReference type="Proteomes" id="UP000658258">
    <property type="component" value="Unassembled WGS sequence"/>
</dbReference>
<reference evidence="2" key="1">
    <citation type="journal article" date="2019" name="Int. J. Syst. Evol. Microbiol.">
        <title>The Global Catalogue of Microorganisms (GCM) 10K type strain sequencing project: providing services to taxonomists for standard genome sequencing and annotation.</title>
        <authorList>
            <consortium name="The Broad Institute Genomics Platform"/>
            <consortium name="The Broad Institute Genome Sequencing Center for Infectious Disease"/>
            <person name="Wu L."/>
            <person name="Ma J."/>
        </authorList>
    </citation>
    <scope>NUCLEOTIDE SEQUENCE [LARGE SCALE GENOMIC DNA]</scope>
    <source>
        <strain evidence="2">CGMCC 1.15111</strain>
    </source>
</reference>
<evidence type="ECO:0000313" key="1">
    <source>
        <dbReference type="EMBL" id="GHE65738.1"/>
    </source>
</evidence>
<name>A0ABQ3I682_9BACT</name>
<accession>A0ABQ3I682</accession>
<proteinExistence type="predicted"/>